<organism evidence="2 3">
    <name type="scientific">Clonostachys chloroleuca</name>
    <dbReference type="NCBI Taxonomy" id="1926264"/>
    <lineage>
        <taxon>Eukaryota</taxon>
        <taxon>Fungi</taxon>
        <taxon>Dikarya</taxon>
        <taxon>Ascomycota</taxon>
        <taxon>Pezizomycotina</taxon>
        <taxon>Sordariomycetes</taxon>
        <taxon>Hypocreomycetidae</taxon>
        <taxon>Hypocreales</taxon>
        <taxon>Bionectriaceae</taxon>
        <taxon>Clonostachys</taxon>
    </lineage>
</organism>
<comment type="caution">
    <text evidence="2">The sequence shown here is derived from an EMBL/GenBank/DDBJ whole genome shotgun (WGS) entry which is preliminary data.</text>
</comment>
<dbReference type="EMBL" id="CABFNP030001338">
    <property type="protein sequence ID" value="CAI6100377.1"/>
    <property type="molecule type" value="Genomic_DNA"/>
</dbReference>
<proteinExistence type="predicted"/>
<keyword evidence="3" id="KW-1185">Reference proteome</keyword>
<feature type="compositionally biased region" description="Low complexity" evidence="1">
    <location>
        <begin position="42"/>
        <end position="54"/>
    </location>
</feature>
<dbReference type="AlphaFoldDB" id="A0AA35VD66"/>
<evidence type="ECO:0000313" key="3">
    <source>
        <dbReference type="Proteomes" id="UP001160390"/>
    </source>
</evidence>
<feature type="region of interest" description="Disordered" evidence="1">
    <location>
        <begin position="22"/>
        <end position="54"/>
    </location>
</feature>
<accession>A0AA35VD66</accession>
<sequence length="102" mass="11107">MADMRATSEYVTSVNGLHPLISDTLHPGIKGGCQSEPRKKSSQTSATVSSSSTTRSILKFPAELSLQFVLHYHGWLRVTSVAKLEMFKMASKNATIPPTSQI</sequence>
<gene>
    <name evidence="2" type="ORF">CCHLO57077_00004515</name>
</gene>
<dbReference type="Proteomes" id="UP001160390">
    <property type="component" value="Unassembled WGS sequence"/>
</dbReference>
<evidence type="ECO:0000313" key="2">
    <source>
        <dbReference type="EMBL" id="CAI6100377.1"/>
    </source>
</evidence>
<protein>
    <submittedName>
        <fullName evidence="2">Uncharacterized protein</fullName>
    </submittedName>
</protein>
<reference evidence="2" key="1">
    <citation type="submission" date="2023-01" db="EMBL/GenBank/DDBJ databases">
        <authorList>
            <person name="Piombo E."/>
        </authorList>
    </citation>
    <scope>NUCLEOTIDE SEQUENCE</scope>
</reference>
<name>A0AA35VD66_9HYPO</name>
<evidence type="ECO:0000256" key="1">
    <source>
        <dbReference type="SAM" id="MobiDB-lite"/>
    </source>
</evidence>